<evidence type="ECO:0000313" key="2">
    <source>
        <dbReference type="EMBL" id="KAL1626051.1"/>
    </source>
</evidence>
<reference evidence="2 3" key="1">
    <citation type="submission" date="2024-02" db="EMBL/GenBank/DDBJ databases">
        <title>De novo assembly and annotation of 12 fungi associated with fruit tree decline syndrome in Ontario, Canada.</title>
        <authorList>
            <person name="Sulman M."/>
            <person name="Ellouze W."/>
            <person name="Ilyukhin E."/>
        </authorList>
    </citation>
    <scope>NUCLEOTIDE SEQUENCE [LARGE SCALE GENOMIC DNA]</scope>
    <source>
        <strain evidence="2 3">M1-105</strain>
    </source>
</reference>
<feature type="non-terminal residue" evidence="2">
    <location>
        <position position="431"/>
    </location>
</feature>
<feature type="compositionally biased region" description="Polar residues" evidence="1">
    <location>
        <begin position="184"/>
        <end position="194"/>
    </location>
</feature>
<evidence type="ECO:0000313" key="3">
    <source>
        <dbReference type="Proteomes" id="UP001521116"/>
    </source>
</evidence>
<organism evidence="2 3">
    <name type="scientific">Neofusicoccum ribis</name>
    <dbReference type="NCBI Taxonomy" id="45134"/>
    <lineage>
        <taxon>Eukaryota</taxon>
        <taxon>Fungi</taxon>
        <taxon>Dikarya</taxon>
        <taxon>Ascomycota</taxon>
        <taxon>Pezizomycotina</taxon>
        <taxon>Dothideomycetes</taxon>
        <taxon>Dothideomycetes incertae sedis</taxon>
        <taxon>Botryosphaeriales</taxon>
        <taxon>Botryosphaeriaceae</taxon>
        <taxon>Neofusicoccum</taxon>
    </lineage>
</organism>
<keyword evidence="3" id="KW-1185">Reference proteome</keyword>
<feature type="region of interest" description="Disordered" evidence="1">
    <location>
        <begin position="389"/>
        <end position="431"/>
    </location>
</feature>
<name>A0ABR3SPS7_9PEZI</name>
<feature type="compositionally biased region" description="Pro residues" evidence="1">
    <location>
        <begin position="79"/>
        <end position="94"/>
    </location>
</feature>
<proteinExistence type="predicted"/>
<protein>
    <submittedName>
        <fullName evidence="2">Uncharacterized protein</fullName>
    </submittedName>
</protein>
<sequence>MVSPSFPYSNPPPPYTTHHAPAASAPPASLAGLISPPESRRTSGDEKEQKHPATRQSLPSIHEALASEQPMSYPHSTPSAPPPASQFFQPPPLPATSHPDPSRRHYSQDFSNKEPPASYSQQTERSPFMKPPPHVPPYSQAQQDPPRPTLPVHNNPKLPTLHPLRTEQLPVTSSRPSFAGGYPSYSQQNSPAYEQNSQQQAGPVQQQQQQPFGYNNPYPPGPYPYSAPPPPPPPSQANPPYPPSAPAYSAPAGYPPAWRSDGAEVRRAEENKRAGRHAGPTLYGESVKRHLDNFDFEASLNEVSQIKGAIPVHKANVRQIAEGSGRLNDFLRVYGQRAHQAQRSGPVPGSTPAVSEVDDLIKQGQRIVESLARIREVVLTTQQAHLAEQAQDPRYKATTNGYEPDESHHSYGEDPKGAGGFAGSDPKKRRG</sequence>
<gene>
    <name evidence="2" type="ORF">SLS56_007025</name>
</gene>
<feature type="region of interest" description="Disordered" evidence="1">
    <location>
        <begin position="1"/>
        <end position="286"/>
    </location>
</feature>
<feature type="compositionally biased region" description="Pro residues" evidence="1">
    <location>
        <begin position="217"/>
        <end position="245"/>
    </location>
</feature>
<feature type="compositionally biased region" description="Basic and acidic residues" evidence="1">
    <location>
        <begin position="405"/>
        <end position="416"/>
    </location>
</feature>
<comment type="caution">
    <text evidence="2">The sequence shown here is derived from an EMBL/GenBank/DDBJ whole genome shotgun (WGS) entry which is preliminary data.</text>
</comment>
<feature type="compositionally biased region" description="Basic and acidic residues" evidence="1">
    <location>
        <begin position="261"/>
        <end position="273"/>
    </location>
</feature>
<feature type="compositionally biased region" description="Basic and acidic residues" evidence="1">
    <location>
        <begin position="38"/>
        <end position="51"/>
    </location>
</feature>
<feature type="compositionally biased region" description="Low complexity" evidence="1">
    <location>
        <begin position="246"/>
        <end position="257"/>
    </location>
</feature>
<dbReference type="Proteomes" id="UP001521116">
    <property type="component" value="Unassembled WGS sequence"/>
</dbReference>
<feature type="compositionally biased region" description="Low complexity" evidence="1">
    <location>
        <begin position="16"/>
        <end position="37"/>
    </location>
</feature>
<feature type="compositionally biased region" description="Low complexity" evidence="1">
    <location>
        <begin position="195"/>
        <end position="216"/>
    </location>
</feature>
<accession>A0ABR3SPS7</accession>
<dbReference type="EMBL" id="JAJVDC020000086">
    <property type="protein sequence ID" value="KAL1626051.1"/>
    <property type="molecule type" value="Genomic_DNA"/>
</dbReference>
<evidence type="ECO:0000256" key="1">
    <source>
        <dbReference type="SAM" id="MobiDB-lite"/>
    </source>
</evidence>